<dbReference type="PATRIC" id="fig|396597.7.peg.6635"/>
<dbReference type="PRINTS" id="PR00407">
    <property type="entry name" value="EUMOPTERIN"/>
</dbReference>
<reference evidence="7 8" key="1">
    <citation type="submission" date="2008-03" db="EMBL/GenBank/DDBJ databases">
        <title>Sequencing of the draft genome and assembly of Burkholderia ambifaria MEX-5.</title>
        <authorList>
            <consortium name="US DOE Joint Genome Institute (JGI-PGF)"/>
            <person name="Copeland A."/>
            <person name="Lucas S."/>
            <person name="Lapidus A."/>
            <person name="Glavina del Rio T."/>
            <person name="Dalin E."/>
            <person name="Tice H."/>
            <person name="Bruce D."/>
            <person name="Goodwin L."/>
            <person name="Pitluck S."/>
            <person name="Larimer F."/>
            <person name="Land M.L."/>
            <person name="Hauser L."/>
            <person name="Tiedje J."/>
            <person name="Richardson P."/>
        </authorList>
    </citation>
    <scope>NUCLEOTIDE SEQUENCE [LARGE SCALE GENOMIC DNA]</scope>
    <source>
        <strain evidence="7 8">MEX-5</strain>
    </source>
</reference>
<dbReference type="PROSITE" id="PS51318">
    <property type="entry name" value="TAT"/>
    <property type="match status" value="1"/>
</dbReference>
<dbReference type="SUPFAM" id="SSF56524">
    <property type="entry name" value="Oxidoreductase molybdopterin-binding domain"/>
    <property type="match status" value="1"/>
</dbReference>
<evidence type="ECO:0000313" key="8">
    <source>
        <dbReference type="Proteomes" id="UP000004814"/>
    </source>
</evidence>
<evidence type="ECO:0000256" key="1">
    <source>
        <dbReference type="ARBA" id="ARBA00001924"/>
    </source>
</evidence>
<dbReference type="GO" id="GO:0020037">
    <property type="term" value="F:heme binding"/>
    <property type="evidence" value="ECO:0007669"/>
    <property type="project" value="TreeGrafter"/>
</dbReference>
<organism evidence="7 8">
    <name type="scientific">Burkholderia ambifaria MEX-5</name>
    <dbReference type="NCBI Taxonomy" id="396597"/>
    <lineage>
        <taxon>Bacteria</taxon>
        <taxon>Pseudomonadati</taxon>
        <taxon>Pseudomonadota</taxon>
        <taxon>Betaproteobacteria</taxon>
        <taxon>Burkholderiales</taxon>
        <taxon>Burkholderiaceae</taxon>
        <taxon>Burkholderia</taxon>
        <taxon>Burkholderia cepacia complex</taxon>
    </lineage>
</organism>
<dbReference type="GO" id="GO:0008482">
    <property type="term" value="F:sulfite oxidase activity"/>
    <property type="evidence" value="ECO:0007669"/>
    <property type="project" value="TreeGrafter"/>
</dbReference>
<dbReference type="Pfam" id="PF00174">
    <property type="entry name" value="Oxidored_molyb"/>
    <property type="match status" value="1"/>
</dbReference>
<dbReference type="GO" id="GO:0006790">
    <property type="term" value="P:sulfur compound metabolic process"/>
    <property type="evidence" value="ECO:0007669"/>
    <property type="project" value="TreeGrafter"/>
</dbReference>
<dbReference type="PANTHER" id="PTHR19372">
    <property type="entry name" value="SULFITE REDUCTASE"/>
    <property type="match status" value="1"/>
</dbReference>
<dbReference type="InterPro" id="IPR005066">
    <property type="entry name" value="MoCF_OxRdtse_dimer"/>
</dbReference>
<keyword evidence="2" id="KW-0500">Molybdenum</keyword>
<dbReference type="Gene3D" id="3.90.420.10">
    <property type="entry name" value="Oxidoreductase, molybdopterin-binding domain"/>
    <property type="match status" value="1"/>
</dbReference>
<feature type="domain" description="Moybdenum cofactor oxidoreductase dimerisation" evidence="6">
    <location>
        <begin position="305"/>
        <end position="414"/>
    </location>
</feature>
<dbReference type="InterPro" id="IPR036374">
    <property type="entry name" value="OxRdtase_Mopterin-bd_sf"/>
</dbReference>
<dbReference type="AlphaFoldDB" id="B1T1F7"/>
<feature type="domain" description="Oxidoreductase molybdopterin-binding" evidence="5">
    <location>
        <begin position="102"/>
        <end position="272"/>
    </location>
</feature>
<evidence type="ECO:0000259" key="6">
    <source>
        <dbReference type="Pfam" id="PF03404"/>
    </source>
</evidence>
<proteinExistence type="predicted"/>
<dbReference type="SUPFAM" id="SSF81296">
    <property type="entry name" value="E set domains"/>
    <property type="match status" value="1"/>
</dbReference>
<evidence type="ECO:0000313" key="7">
    <source>
        <dbReference type="EMBL" id="EDT42590.1"/>
    </source>
</evidence>
<dbReference type="GO" id="GO:0030151">
    <property type="term" value="F:molybdenum ion binding"/>
    <property type="evidence" value="ECO:0007669"/>
    <property type="project" value="InterPro"/>
</dbReference>
<dbReference type="InterPro" id="IPR014756">
    <property type="entry name" value="Ig_E-set"/>
</dbReference>
<comment type="cofactor">
    <cofactor evidence="1">
        <name>Mo-molybdopterin</name>
        <dbReference type="ChEBI" id="CHEBI:71302"/>
    </cofactor>
</comment>
<gene>
    <name evidence="7" type="ORF">BamMEX5DRAFT_1623</name>
</gene>
<name>B1T1F7_9BURK</name>
<dbReference type="GO" id="GO:0043546">
    <property type="term" value="F:molybdopterin cofactor binding"/>
    <property type="evidence" value="ECO:0007669"/>
    <property type="project" value="TreeGrafter"/>
</dbReference>
<accession>B1T1F7</accession>
<evidence type="ECO:0000259" key="5">
    <source>
        <dbReference type="Pfam" id="PF00174"/>
    </source>
</evidence>
<evidence type="ECO:0000256" key="2">
    <source>
        <dbReference type="ARBA" id="ARBA00022505"/>
    </source>
</evidence>
<dbReference type="PANTHER" id="PTHR19372:SF7">
    <property type="entry name" value="SULFITE OXIDASE, MITOCHONDRIAL"/>
    <property type="match status" value="1"/>
</dbReference>
<dbReference type="EMBL" id="ABLK01000034">
    <property type="protein sequence ID" value="EDT42590.1"/>
    <property type="molecule type" value="Genomic_DNA"/>
</dbReference>
<dbReference type="InterPro" id="IPR000572">
    <property type="entry name" value="OxRdtase_Mopterin-bd_dom"/>
</dbReference>
<evidence type="ECO:0000256" key="3">
    <source>
        <dbReference type="ARBA" id="ARBA00022723"/>
    </source>
</evidence>
<sequence length="416" mass="46100">MNDHERDFFNRRRRFLGGLGALGALGLATLSRPRIAGATESDTIELPFANGTRMLTSSFPQKKDVILLRTRPPLLETPYEVFDSGVLTPNDRFFVRWHLANIPTSVAPSTYRLGIRGCVEKTVSLKLDDLLTKFDRHEITAVAQCAGNSRGLFDPRVPGAQWAHGAMGNARWTGVRLKDLLDYAGVRSNAVQVRFKGLDTGVVPQTPQLMKSLDIDHARDGEVMVAYAMNGEPLPYLNGYPIRLIVPGWFATYWIKMLADIEVLDRPDDRFWTAKAYRTPATPHSSVHPGDKGFKTVPVSTMVPRSFITSVRNGATLPAGQSTLVRGIAFGGLHGLKRVAFSDDGGRMWRETQLGQDHGKYSFRQWQATLSPSTRGSRVLMARAIDTTGQMQPLEPNWNGSGFLRNVVETVTVHLA</sequence>
<dbReference type="InterPro" id="IPR006311">
    <property type="entry name" value="TAT_signal"/>
</dbReference>
<evidence type="ECO:0000256" key="4">
    <source>
        <dbReference type="ARBA" id="ARBA00023002"/>
    </source>
</evidence>
<dbReference type="InterPro" id="IPR008335">
    <property type="entry name" value="Mopterin_OxRdtase_euk"/>
</dbReference>
<keyword evidence="3" id="KW-0479">Metal-binding</keyword>
<protein>
    <submittedName>
        <fullName evidence="7">Oxidoreductase molybdopterin binding</fullName>
    </submittedName>
</protein>
<dbReference type="RefSeq" id="WP_006757604.1">
    <property type="nucleotide sequence ID" value="NZ_ABLK01000034.1"/>
</dbReference>
<keyword evidence="4" id="KW-0560">Oxidoreductase</keyword>
<dbReference type="Gene3D" id="2.60.40.650">
    <property type="match status" value="1"/>
</dbReference>
<dbReference type="Pfam" id="PF03404">
    <property type="entry name" value="Mo-co_dimer"/>
    <property type="match status" value="1"/>
</dbReference>
<dbReference type="Proteomes" id="UP000004814">
    <property type="component" value="Unassembled WGS sequence"/>
</dbReference>
<comment type="caution">
    <text evidence="7">The sequence shown here is derived from an EMBL/GenBank/DDBJ whole genome shotgun (WGS) entry which is preliminary data.</text>
</comment>